<reference evidence="1 2" key="3">
    <citation type="journal article" date="2022" name="Microbiol. Spectr.">
        <title>Folding features and dynamics of 3D genome architecture in plant fungal pathogens.</title>
        <authorList>
            <person name="Xia C."/>
        </authorList>
    </citation>
    <scope>NUCLEOTIDE SEQUENCE [LARGE SCALE GENOMIC DNA]</scope>
    <source>
        <strain evidence="1 2">93-210</strain>
    </source>
</reference>
<organism evidence="1 2">
    <name type="scientific">Puccinia striiformis f. sp. tritici</name>
    <dbReference type="NCBI Taxonomy" id="168172"/>
    <lineage>
        <taxon>Eukaryota</taxon>
        <taxon>Fungi</taxon>
        <taxon>Dikarya</taxon>
        <taxon>Basidiomycota</taxon>
        <taxon>Pucciniomycotina</taxon>
        <taxon>Pucciniomycetes</taxon>
        <taxon>Pucciniales</taxon>
        <taxon>Pucciniaceae</taxon>
        <taxon>Puccinia</taxon>
    </lineage>
</organism>
<dbReference type="EMBL" id="CM045870">
    <property type="protein sequence ID" value="KAI7954000.1"/>
    <property type="molecule type" value="Genomic_DNA"/>
</dbReference>
<proteinExistence type="predicted"/>
<accession>A0ACC0EI60</accession>
<reference evidence="2" key="2">
    <citation type="journal article" date="2018" name="Mol. Plant Microbe Interact.">
        <title>Genome sequence resources for the wheat stripe rust pathogen (Puccinia striiformis f. sp. tritici) and the barley stripe rust pathogen (Puccinia striiformis f. sp. hordei).</title>
        <authorList>
            <person name="Xia C."/>
            <person name="Wang M."/>
            <person name="Yin C."/>
            <person name="Cornejo O.E."/>
            <person name="Hulbert S.H."/>
            <person name="Chen X."/>
        </authorList>
    </citation>
    <scope>NUCLEOTIDE SEQUENCE [LARGE SCALE GENOMIC DNA]</scope>
    <source>
        <strain evidence="2">93-210</strain>
    </source>
</reference>
<sequence>MIRPRSPKRVISPLTPRRVWSLTGVNVKQRLFKKRDDELKQHIADVSLSRYGEPSKQLQIEAVFNLVEGRNTFLLAGTGYGKSCIAEMYYKMIPDKKQAVVLVLNPLDTLDDNQVAEKRLAGFTAINLTKLTFNAQAAEDIKNGVYQFVYLSPEIFLNSKMFQMVYYSSEFQNRLALVVVDESHMIYIWGLVESGPAGKSISAHFRHEDYGIFRPSYGKLGPQLLFRNDAPLLLLNFDHQPLKLYAAPFPSSTFNNYGIIHHAVKVYPSQQDVPDDQMVPSLVYSGSRNWTMTVLEVIDRARETPGGAYVPNSTCARRFHSCTGDEDKVSCIDDFALGKFPVISCTMALGLGQNWKRVRMVVHMGRGDPASICQMVGRCGRDGKLGLAVLFMEKNRRGGKNHIDMFRRGAVQTDLDRMDALAITPLCLRVAFSLDNLLGYVPLWADNPSYIREVAREVAAGMPKCRCSNCAPVEAETLLECLTITNQDNFDMVMRDELAPPSKYNLKHKYPSRAAPVKKRKFTPANEAEIKEFTGLLFHDMIAYYDNIVSPGGSVQGCDLFDEDDCVAILANLDNISDAPSLRNIVGGECFVGQLEWLHKWICDFRTSATHTRSIATQGPAASKKSRSTVLVTPKEALVVRKRVHIPGQPSKKAQAAETRRRVSLENQREAEQAIHIKDAREHQLAEIVEASWAANAERLSREAP</sequence>
<keyword evidence="2" id="KW-1185">Reference proteome</keyword>
<gene>
    <name evidence="1" type="ORF">MJO28_006547</name>
</gene>
<dbReference type="Proteomes" id="UP001060170">
    <property type="component" value="Chromosome 6"/>
</dbReference>
<name>A0ACC0EI60_9BASI</name>
<reference evidence="2" key="1">
    <citation type="journal article" date="2018" name="BMC Genomics">
        <title>Genomic insights into host adaptation between the wheat stripe rust pathogen (Puccinia striiformis f. sp. tritici) and the barley stripe rust pathogen (Puccinia striiformis f. sp. hordei).</title>
        <authorList>
            <person name="Xia C."/>
            <person name="Wang M."/>
            <person name="Yin C."/>
            <person name="Cornejo O.E."/>
            <person name="Hulbert S.H."/>
            <person name="Chen X."/>
        </authorList>
    </citation>
    <scope>NUCLEOTIDE SEQUENCE [LARGE SCALE GENOMIC DNA]</scope>
    <source>
        <strain evidence="2">93-210</strain>
    </source>
</reference>
<evidence type="ECO:0000313" key="2">
    <source>
        <dbReference type="Proteomes" id="UP001060170"/>
    </source>
</evidence>
<protein>
    <submittedName>
        <fullName evidence="1">Uncharacterized protein</fullName>
    </submittedName>
</protein>
<evidence type="ECO:0000313" key="1">
    <source>
        <dbReference type="EMBL" id="KAI7954000.1"/>
    </source>
</evidence>
<comment type="caution">
    <text evidence="1">The sequence shown here is derived from an EMBL/GenBank/DDBJ whole genome shotgun (WGS) entry which is preliminary data.</text>
</comment>